<keyword evidence="3 4" id="KW-0408">Iron</keyword>
<dbReference type="AlphaFoldDB" id="Q8KBQ1"/>
<dbReference type="RefSeq" id="WP_010933395.1">
    <property type="nucleotide sequence ID" value="NC_002932.3"/>
</dbReference>
<evidence type="ECO:0000256" key="1">
    <source>
        <dbReference type="ARBA" id="ARBA00022617"/>
    </source>
</evidence>
<sequence length="136" mass="15103">MTFRFSPAILIGCTAISLATAYSTNAFAQVTGGQELYERHCSACHSMLPPPKSAPPVAGLSYFYHKAFADREQGVRHIMEFVAKPAVEKSKLRPPAISRFGLMPAVELDARDLRTVSEWLWDSYDPKFQPPDCPAK</sequence>
<dbReference type="EMBL" id="AE006470">
    <property type="protein sequence ID" value="AAM72956.1"/>
    <property type="molecule type" value="Genomic_DNA"/>
</dbReference>
<feature type="chain" id="PRO_5004309095" evidence="5">
    <location>
        <begin position="29"/>
        <end position="136"/>
    </location>
</feature>
<dbReference type="InterPro" id="IPR036909">
    <property type="entry name" value="Cyt_c-like_dom_sf"/>
</dbReference>
<dbReference type="PROSITE" id="PS51007">
    <property type="entry name" value="CYTC"/>
    <property type="match status" value="1"/>
</dbReference>
<gene>
    <name evidence="7" type="ordered locus">CT1734</name>
</gene>
<dbReference type="HOGENOM" id="CLU_126606_1_0_10"/>
<dbReference type="KEGG" id="cte:CT1734"/>
<feature type="domain" description="Cytochrome c" evidence="6">
    <location>
        <begin position="28"/>
        <end position="124"/>
    </location>
</feature>
<evidence type="ECO:0000313" key="7">
    <source>
        <dbReference type="EMBL" id="AAM72956.1"/>
    </source>
</evidence>
<dbReference type="GO" id="GO:0009055">
    <property type="term" value="F:electron transfer activity"/>
    <property type="evidence" value="ECO:0007669"/>
    <property type="project" value="InterPro"/>
</dbReference>
<evidence type="ECO:0000259" key="6">
    <source>
        <dbReference type="PROSITE" id="PS51007"/>
    </source>
</evidence>
<name>Q8KBQ1_CHLTE</name>
<protein>
    <submittedName>
        <fullName evidence="7">Cytochrome c, putative</fullName>
    </submittedName>
</protein>
<keyword evidence="8" id="KW-1185">Reference proteome</keyword>
<dbReference type="STRING" id="194439.CT1734"/>
<dbReference type="InterPro" id="IPR009056">
    <property type="entry name" value="Cyt_c-like_dom"/>
</dbReference>
<keyword evidence="5" id="KW-0732">Signal</keyword>
<dbReference type="Gene3D" id="1.10.760.10">
    <property type="entry name" value="Cytochrome c-like domain"/>
    <property type="match status" value="1"/>
</dbReference>
<dbReference type="SUPFAM" id="SSF46626">
    <property type="entry name" value="Cytochrome c"/>
    <property type="match status" value="1"/>
</dbReference>
<dbReference type="OrthoDB" id="595375at2"/>
<reference evidence="7 8" key="1">
    <citation type="journal article" date="2002" name="Proc. Natl. Acad. Sci. U.S.A.">
        <title>The complete genome sequence of Chlorobium tepidum TLS, a photosynthetic, anaerobic, green-sulfur bacterium.</title>
        <authorList>
            <person name="Eisen J.A."/>
            <person name="Nelson K.E."/>
            <person name="Paulsen I.T."/>
            <person name="Heidelberg J.F."/>
            <person name="Wu M."/>
            <person name="Dodson R.J."/>
            <person name="Deboy R."/>
            <person name="Gwinn M.L."/>
            <person name="Nelson W.C."/>
            <person name="Haft D.H."/>
            <person name="Hickey E.K."/>
            <person name="Peterson J.D."/>
            <person name="Durkin A.S."/>
            <person name="Kolonay J.L."/>
            <person name="Yang F."/>
            <person name="Holt I."/>
            <person name="Umayam L.A."/>
            <person name="Mason T."/>
            <person name="Brenner M."/>
            <person name="Shea T.P."/>
            <person name="Parksey D."/>
            <person name="Nierman W.C."/>
            <person name="Feldblyum T.V."/>
            <person name="Hansen C.L."/>
            <person name="Craven M.B."/>
            <person name="Radune D."/>
            <person name="Vamathevan J."/>
            <person name="Khouri H."/>
            <person name="White O."/>
            <person name="Gruber T.M."/>
            <person name="Ketchum K.A."/>
            <person name="Venter J.C."/>
            <person name="Tettelin H."/>
            <person name="Bryant D.A."/>
            <person name="Fraser C.M."/>
        </authorList>
    </citation>
    <scope>NUCLEOTIDE SEQUENCE [LARGE SCALE GENOMIC DNA]</scope>
    <source>
        <strain evidence="8">ATCC 49652 / DSM 12025 / NBRC 103806 / TLS</strain>
    </source>
</reference>
<evidence type="ECO:0000256" key="3">
    <source>
        <dbReference type="ARBA" id="ARBA00023004"/>
    </source>
</evidence>
<evidence type="ECO:0000313" key="8">
    <source>
        <dbReference type="Proteomes" id="UP000001007"/>
    </source>
</evidence>
<evidence type="ECO:0000256" key="4">
    <source>
        <dbReference type="PROSITE-ProRule" id="PRU00433"/>
    </source>
</evidence>
<evidence type="ECO:0000256" key="2">
    <source>
        <dbReference type="ARBA" id="ARBA00022723"/>
    </source>
</evidence>
<feature type="signal peptide" evidence="5">
    <location>
        <begin position="1"/>
        <end position="28"/>
    </location>
</feature>
<organism evidence="7 8">
    <name type="scientific">Chlorobaculum tepidum (strain ATCC 49652 / DSM 12025 / NBRC 103806 / TLS)</name>
    <name type="common">Chlorobium tepidum</name>
    <dbReference type="NCBI Taxonomy" id="194439"/>
    <lineage>
        <taxon>Bacteria</taxon>
        <taxon>Pseudomonadati</taxon>
        <taxon>Chlorobiota</taxon>
        <taxon>Chlorobiia</taxon>
        <taxon>Chlorobiales</taxon>
        <taxon>Chlorobiaceae</taxon>
        <taxon>Chlorobaculum</taxon>
    </lineage>
</organism>
<proteinExistence type="predicted"/>
<keyword evidence="2 4" id="KW-0479">Metal-binding</keyword>
<dbReference type="EnsemblBacteria" id="AAM72956">
    <property type="protein sequence ID" value="AAM72956"/>
    <property type="gene ID" value="CT1734"/>
</dbReference>
<dbReference type="GO" id="GO:0046872">
    <property type="term" value="F:metal ion binding"/>
    <property type="evidence" value="ECO:0007669"/>
    <property type="project" value="UniProtKB-KW"/>
</dbReference>
<accession>Q8KBQ1</accession>
<dbReference type="Proteomes" id="UP000001007">
    <property type="component" value="Chromosome"/>
</dbReference>
<evidence type="ECO:0000256" key="5">
    <source>
        <dbReference type="SAM" id="SignalP"/>
    </source>
</evidence>
<dbReference type="GO" id="GO:0020037">
    <property type="term" value="F:heme binding"/>
    <property type="evidence" value="ECO:0007669"/>
    <property type="project" value="InterPro"/>
</dbReference>
<dbReference type="eggNOG" id="COG2010">
    <property type="taxonomic scope" value="Bacteria"/>
</dbReference>
<keyword evidence="1 4" id="KW-0349">Heme</keyword>